<protein>
    <submittedName>
        <fullName evidence="1">Uncharacterized protein</fullName>
    </submittedName>
</protein>
<dbReference type="Proteomes" id="UP001630127">
    <property type="component" value="Unassembled WGS sequence"/>
</dbReference>
<organism evidence="1 2">
    <name type="scientific">Cinchona calisaya</name>
    <dbReference type="NCBI Taxonomy" id="153742"/>
    <lineage>
        <taxon>Eukaryota</taxon>
        <taxon>Viridiplantae</taxon>
        <taxon>Streptophyta</taxon>
        <taxon>Embryophyta</taxon>
        <taxon>Tracheophyta</taxon>
        <taxon>Spermatophyta</taxon>
        <taxon>Magnoliopsida</taxon>
        <taxon>eudicotyledons</taxon>
        <taxon>Gunneridae</taxon>
        <taxon>Pentapetalae</taxon>
        <taxon>asterids</taxon>
        <taxon>lamiids</taxon>
        <taxon>Gentianales</taxon>
        <taxon>Rubiaceae</taxon>
        <taxon>Cinchonoideae</taxon>
        <taxon>Cinchoneae</taxon>
        <taxon>Cinchona</taxon>
    </lineage>
</organism>
<dbReference type="AlphaFoldDB" id="A0ABD2YP59"/>
<evidence type="ECO:0000313" key="1">
    <source>
        <dbReference type="EMBL" id="KAL3507930.1"/>
    </source>
</evidence>
<evidence type="ECO:0000313" key="2">
    <source>
        <dbReference type="Proteomes" id="UP001630127"/>
    </source>
</evidence>
<comment type="caution">
    <text evidence="1">The sequence shown here is derived from an EMBL/GenBank/DDBJ whole genome shotgun (WGS) entry which is preliminary data.</text>
</comment>
<accession>A0ABD2YP59</accession>
<dbReference type="EMBL" id="JBJUIK010000013">
    <property type="protein sequence ID" value="KAL3507930.1"/>
    <property type="molecule type" value="Genomic_DNA"/>
</dbReference>
<gene>
    <name evidence="1" type="ORF">ACH5RR_033312</name>
</gene>
<name>A0ABD2YP59_9GENT</name>
<proteinExistence type="predicted"/>
<keyword evidence="2" id="KW-1185">Reference proteome</keyword>
<sequence>MDQRIATPSQQKWLTKLMGYDYEIKSGHKNKTADELSRTIIQDKEADPNTHYHCSWQQGLLRRKEKLVVGDGKQLKQKLMPVQSRLPDHDGIAKYPTSVLERILVKGDTYPVVQVFIQCSNSFIEDAAWKIIPTYNYTILNFVPPLRTRVILPEAIDTK</sequence>
<reference evidence="1 2" key="1">
    <citation type="submission" date="2024-11" db="EMBL/GenBank/DDBJ databases">
        <title>A near-complete genome assembly of Cinchona calisaya.</title>
        <authorList>
            <person name="Lian D.C."/>
            <person name="Zhao X.W."/>
            <person name="Wei L."/>
        </authorList>
    </citation>
    <scope>NUCLEOTIDE SEQUENCE [LARGE SCALE GENOMIC DNA]</scope>
    <source>
        <tissue evidence="1">Nenye</tissue>
    </source>
</reference>